<evidence type="ECO:0000256" key="1">
    <source>
        <dbReference type="ARBA" id="ARBA00004496"/>
    </source>
</evidence>
<dbReference type="Proteomes" id="UP000007110">
    <property type="component" value="Unassembled WGS sequence"/>
</dbReference>
<dbReference type="InterPro" id="IPR057373">
    <property type="entry name" value="ZNFX1"/>
</dbReference>
<dbReference type="InterPro" id="IPR046439">
    <property type="entry name" value="ZF_RZ_dom"/>
</dbReference>
<dbReference type="CDD" id="cd06008">
    <property type="entry name" value="NF-X1-zinc-finger"/>
    <property type="match status" value="1"/>
</dbReference>
<feature type="region of interest" description="Disordered" evidence="8">
    <location>
        <begin position="1"/>
        <end position="48"/>
    </location>
</feature>
<dbReference type="FunFam" id="3.40.50.300:FF:003743">
    <property type="entry name" value="Uncharacterized protein"/>
    <property type="match status" value="1"/>
</dbReference>
<dbReference type="GO" id="GO:0003723">
    <property type="term" value="F:RNA binding"/>
    <property type="evidence" value="ECO:0000318"/>
    <property type="project" value="GO_Central"/>
</dbReference>
<dbReference type="GO" id="GO:0031380">
    <property type="term" value="C:nuclear RNA-directed RNA polymerase complex"/>
    <property type="evidence" value="ECO:0000318"/>
    <property type="project" value="GO_Central"/>
</dbReference>
<dbReference type="PROSITE" id="PS51981">
    <property type="entry name" value="ZF_RZ"/>
    <property type="match status" value="1"/>
</dbReference>
<feature type="coiled-coil region" evidence="7">
    <location>
        <begin position="772"/>
        <end position="799"/>
    </location>
</feature>
<dbReference type="CDD" id="cd18808">
    <property type="entry name" value="SF1_C_Upf1"/>
    <property type="match status" value="1"/>
</dbReference>
<evidence type="ECO:0000256" key="4">
    <source>
        <dbReference type="ARBA" id="ARBA00022771"/>
    </source>
</evidence>
<dbReference type="GO" id="GO:0004386">
    <property type="term" value="F:helicase activity"/>
    <property type="evidence" value="ECO:0007669"/>
    <property type="project" value="InterPro"/>
</dbReference>
<dbReference type="KEGG" id="spu:115920342"/>
<dbReference type="CDD" id="cd17936">
    <property type="entry name" value="EEXXEc_NFX1"/>
    <property type="match status" value="1"/>
</dbReference>
<feature type="compositionally biased region" description="Basic and acidic residues" evidence="8">
    <location>
        <begin position="32"/>
        <end position="41"/>
    </location>
</feature>
<keyword evidence="6" id="KW-0391">Immunity</keyword>
<dbReference type="InterPro" id="IPR041677">
    <property type="entry name" value="DNA2/NAM7_AAA_11"/>
</dbReference>
<dbReference type="FunFam" id="3.40.50.300:FF:000742">
    <property type="entry name" value="NFX1-type zinc finger-containing protein 1"/>
    <property type="match status" value="1"/>
</dbReference>
<dbReference type="Pfam" id="PF13087">
    <property type="entry name" value="AAA_12"/>
    <property type="match status" value="1"/>
</dbReference>
<dbReference type="InParanoid" id="A0A7M7N641"/>
<evidence type="ECO:0000259" key="9">
    <source>
        <dbReference type="PROSITE" id="PS51981"/>
    </source>
</evidence>
<dbReference type="EnsemblMetazoa" id="XM_030975969">
    <property type="protein sequence ID" value="XP_030831829"/>
    <property type="gene ID" value="LOC115920342"/>
</dbReference>
<dbReference type="OMA" id="INVKICV"/>
<dbReference type="InterPro" id="IPR041679">
    <property type="entry name" value="DNA2/NAM7-like_C"/>
</dbReference>
<dbReference type="Gene3D" id="3.40.50.300">
    <property type="entry name" value="P-loop containing nucleotide triphosphate hydrolases"/>
    <property type="match status" value="3"/>
</dbReference>
<keyword evidence="3" id="KW-0479">Metal-binding</keyword>
<dbReference type="OrthoDB" id="2423195at2759"/>
<evidence type="ECO:0000313" key="11">
    <source>
        <dbReference type="Proteomes" id="UP000007110"/>
    </source>
</evidence>
<dbReference type="GO" id="GO:0008270">
    <property type="term" value="F:zinc ion binding"/>
    <property type="evidence" value="ECO:0007669"/>
    <property type="project" value="UniProtKB-KW"/>
</dbReference>
<keyword evidence="5" id="KW-0862">Zinc</keyword>
<dbReference type="GO" id="GO:0005737">
    <property type="term" value="C:cytoplasm"/>
    <property type="evidence" value="ECO:0007669"/>
    <property type="project" value="UniProtKB-SubCell"/>
</dbReference>
<proteinExistence type="predicted"/>
<organism evidence="10 11">
    <name type="scientific">Strongylocentrotus purpuratus</name>
    <name type="common">Purple sea urchin</name>
    <dbReference type="NCBI Taxonomy" id="7668"/>
    <lineage>
        <taxon>Eukaryota</taxon>
        <taxon>Metazoa</taxon>
        <taxon>Echinodermata</taxon>
        <taxon>Eleutherozoa</taxon>
        <taxon>Echinozoa</taxon>
        <taxon>Echinoidea</taxon>
        <taxon>Euechinoidea</taxon>
        <taxon>Echinacea</taxon>
        <taxon>Camarodonta</taxon>
        <taxon>Echinidea</taxon>
        <taxon>Strongylocentrotidae</taxon>
        <taxon>Strongylocentrotus</taxon>
    </lineage>
</organism>
<dbReference type="InterPro" id="IPR047187">
    <property type="entry name" value="SF1_C_Upf1"/>
</dbReference>
<dbReference type="GO" id="GO:0002376">
    <property type="term" value="P:immune system process"/>
    <property type="evidence" value="ECO:0007669"/>
    <property type="project" value="UniProtKB-KW"/>
</dbReference>
<dbReference type="FunFam" id="3.40.50.300:FF:003185">
    <property type="entry name" value="Zinc finger, NFX1-type-containing 1, gene 2"/>
    <property type="match status" value="1"/>
</dbReference>
<evidence type="ECO:0000256" key="7">
    <source>
        <dbReference type="SAM" id="Coils"/>
    </source>
</evidence>
<accession>A0A7M7N641</accession>
<dbReference type="PANTHER" id="PTHR10887:SF341">
    <property type="entry name" value="NFX1-TYPE ZINC FINGER-CONTAINING PROTEIN 1"/>
    <property type="match status" value="1"/>
</dbReference>
<protein>
    <recommendedName>
        <fullName evidence="9">RZ-type domain-containing protein</fullName>
    </recommendedName>
</protein>
<evidence type="ECO:0000256" key="3">
    <source>
        <dbReference type="ARBA" id="ARBA00022723"/>
    </source>
</evidence>
<reference evidence="10" key="2">
    <citation type="submission" date="2021-01" db="UniProtKB">
        <authorList>
            <consortium name="EnsemblMetazoa"/>
        </authorList>
    </citation>
    <scope>IDENTIFICATION</scope>
</reference>
<comment type="subcellular location">
    <subcellularLocation>
        <location evidence="1">Cytoplasm</location>
    </subcellularLocation>
</comment>
<evidence type="ECO:0000256" key="6">
    <source>
        <dbReference type="ARBA" id="ARBA00022859"/>
    </source>
</evidence>
<reference evidence="11" key="1">
    <citation type="submission" date="2015-02" db="EMBL/GenBank/DDBJ databases">
        <title>Genome sequencing for Strongylocentrotus purpuratus.</title>
        <authorList>
            <person name="Murali S."/>
            <person name="Liu Y."/>
            <person name="Vee V."/>
            <person name="English A."/>
            <person name="Wang M."/>
            <person name="Skinner E."/>
            <person name="Han Y."/>
            <person name="Muzny D.M."/>
            <person name="Worley K.C."/>
            <person name="Gibbs R.A."/>
        </authorList>
    </citation>
    <scope>NUCLEOTIDE SEQUENCE</scope>
</reference>
<keyword evidence="4" id="KW-0863">Zinc-finger</keyword>
<evidence type="ECO:0000256" key="8">
    <source>
        <dbReference type="SAM" id="MobiDB-lite"/>
    </source>
</evidence>
<dbReference type="InterPro" id="IPR027417">
    <property type="entry name" value="P-loop_NTPase"/>
</dbReference>
<dbReference type="Pfam" id="PF20173">
    <property type="entry name" value="ZnF_RZ-type"/>
    <property type="match status" value="1"/>
</dbReference>
<keyword evidence="7" id="KW-0175">Coiled coil</keyword>
<feature type="region of interest" description="Disordered" evidence="8">
    <location>
        <begin position="218"/>
        <end position="241"/>
    </location>
</feature>
<sequence length="1806" mass="205967">MERERGGQRVDYHGGRGRGGRGGSYSAGAEGNGDRRSEPHHNQARGPRVIYPVGYKKLEQLLSKDPDDAVQELGSLKQGLGKLLEMTDIRYDVISLLFQVFHHVCQAQVSNETINMLLDMLGRKKFISRHLTSHLFAMRTETSQTKLRVMPRCIHDIANVLSELQQRLPSYLTDVGGAASLLEDAVRYAGKRNILVDERIQEEVRQLVKFNETIQQERMKKPRTAIEPTTPPPDNFREHSVFPTSNELTDNSLRLYLRANITKGKYESVEHYLDVQFRLLREDFVRPLREGISEYKMTTARPGKRDIRFQDIRLYYDVTLDEPLYSQSGVTFRIHFDESKLKGVRWESSKRLIYGSLVILSPDDFKTLVFGTVANRKPEDLAKGFIEIKLERDEEIAEIFTEKTFIMAESSAYFEAYRHVLSRIQHVTEQSMPLTDYIISASRNVRPPAYIRNNRSVEYDLSSIVSDDVPNAKQTAMRMKTVMILDDHEWTRLGNTGLDESQLSAVQAALTQEMAVIQGPPGTGKTYIGLKIVHTLLENKRIWKEGQVLGLAGPTCRANKPILLVCYTNHALDQFLEGVATYKSEGIVRVGGRSSSEALKRFNLNSLRSSKLREETPRHVRRRIWEVHGEIESLGREVKGLQDKINHTKKGLLHERVLMKHMTDAQERSLNQGNVYAVGGQSLIVHWLLGNIQMRCPPEELDVPEDIGLKNEDEHDEGEEELDILEEADLLEEMRHLEVDDQRSTIFTGDANANFDDDTLAFRLNDLDNLEAGGWQQDRRQLRKRKHNLERKLRSNERMSDQEVNAVRDVWGLEEGKRWRLYRYWAHLHRHEYYLQLVVMQRQFTKVCQELREARSQEDFEILKSASVIGMTTTGAAKFHMLLQRIQPRIMVVEEAAEVLEAHIVTALTESCQHLILIGDHQQLRPSPTVFKLATQYNLDISLFERMINNDVPYQRLVLQHRMRPEISRLMRMDRLYPSLKDDDSVKGFDDILGVTKNIFFLHHEMEEDSVDEMKSHSNIHEAKFLVGLCRYFLQQGYLPNQITILTTYSGQLFAFKRRMKKIDFEGVRVATVDNFQGEENDIILLSLVRSNKEGSAGFLKIDNRICVALSRARKGLYCIGNFKLLAQQNPTGPSLWREIVKDAEKQDTIGKSLVLQCRNHIRTQNEVSSEADFAKVPEGGCSVPCEARLTCGHVCRMPCHPADMKHEKYKCCKKCTQTICPLGHLCMKQCYQPCDTQCKNPVDKTLSCGHFQKVPCYKSSSEVVCESPCSRRLNCGHQCKEPCGKSCTTACDEMIRRSDFPCGHNVLAKCSAGPESCSKPCNTILSCEHPCKGSCGECRQGRLHVFCRERCDRTLICGHPCRSTCAADCPPCSRKCENRCQHSKCKKNCGEPCVPCAERCIWRCQHFRCGAQCGKPCDRRACDDPCTLLLKCGHPCIGLCGEPCPKKCRICDKEEVTRILFGGEDDNDARFVELEDCKHVIKADALDQWMKTESGNKDKSGAISIKLKECPWCKTPIRRNLRYGNLVKQALNDINAVKRNIFGNESTIHYLRQNLQEKLREVEIMDMFMAIHEKLFLQTMDARRFYDMVSSTSALSHGQITALKNRVCFLEEMRDVAKELQSLRSPSLNQQYVNQMKSEVVGMQTWLCQEPINRMSQQQTDDANREAKRLHLALNFFRILVEEPVARDRASEEVKAAELQLFDGKALTAQGADQVKSLLKKIVSKSGGLGISEKERKDIVAAIGLTQGHWHKCPRGHVYAIGECSGAIQMVSCPECGLEVGDTYYRLTEGNMADSEMDGARHSAW</sequence>
<feature type="domain" description="RZ-type" evidence="9">
    <location>
        <begin position="1732"/>
        <end position="1801"/>
    </location>
</feature>
<dbReference type="GeneID" id="115920342"/>
<feature type="compositionally biased region" description="Basic and acidic residues" evidence="8">
    <location>
        <begin position="1"/>
        <end position="14"/>
    </location>
</feature>
<dbReference type="PANTHER" id="PTHR10887">
    <property type="entry name" value="DNA2/NAM7 HELICASE FAMILY"/>
    <property type="match status" value="1"/>
</dbReference>
<evidence type="ECO:0000256" key="5">
    <source>
        <dbReference type="ARBA" id="ARBA00022833"/>
    </source>
</evidence>
<keyword evidence="2" id="KW-0963">Cytoplasm</keyword>
<evidence type="ECO:0000313" key="10">
    <source>
        <dbReference type="EnsemblMetazoa" id="XP_030831829"/>
    </source>
</evidence>
<dbReference type="Pfam" id="PF13086">
    <property type="entry name" value="AAA_11"/>
    <property type="match status" value="1"/>
</dbReference>
<dbReference type="InterPro" id="IPR045055">
    <property type="entry name" value="DNA2/NAM7-like"/>
</dbReference>
<keyword evidence="11" id="KW-1185">Reference proteome</keyword>
<name>A0A7M7N641_STRPU</name>
<dbReference type="GO" id="GO:0031048">
    <property type="term" value="P:regulatory ncRNA-mediated heterochromatin formation"/>
    <property type="evidence" value="ECO:0000318"/>
    <property type="project" value="GO_Central"/>
</dbReference>
<dbReference type="RefSeq" id="XP_030831829.1">
    <property type="nucleotide sequence ID" value="XM_030975969.1"/>
</dbReference>
<dbReference type="Pfam" id="PF25396">
    <property type="entry name" value="ZNFX1"/>
    <property type="match status" value="1"/>
</dbReference>
<evidence type="ECO:0000256" key="2">
    <source>
        <dbReference type="ARBA" id="ARBA00022490"/>
    </source>
</evidence>
<dbReference type="SUPFAM" id="SSF52540">
    <property type="entry name" value="P-loop containing nucleoside triphosphate hydrolases"/>
    <property type="match status" value="1"/>
</dbReference>